<comment type="caution">
    <text evidence="2">The sequence shown here is derived from an EMBL/GenBank/DDBJ whole genome shotgun (WGS) entry which is preliminary data.</text>
</comment>
<dbReference type="AlphaFoldDB" id="A0A9W8YC24"/>
<gene>
    <name evidence="2" type="ORF">N0V83_003611</name>
</gene>
<protein>
    <submittedName>
        <fullName evidence="2">Uncharacterized protein</fullName>
    </submittedName>
</protein>
<evidence type="ECO:0000313" key="3">
    <source>
        <dbReference type="Proteomes" id="UP001140560"/>
    </source>
</evidence>
<sequence>MAKSMFQPKSQAAKKAAARQQRVDLKVETKTAAGATWIKKQPGADTTAQIKDTGKPASESTIKVMPIDTNGIGFKTMRLSFDPISATPAARTDKNVAPLKNSTPSAGVNVSQPITVKSVAATMPHHVELIEAPAPKRSAWANTVGLTKVKSAEKLTSALITPPTAPDRIPEPVSLVVTATEFPALAAPTAPQPNPPRIQPLGKNNNEWTTVGAVKITKKNAEQKKLKKASKVSTLPVLEQKLDDVSGSKIVHEDTPTSVAQATAKSDEAPKSQDPTGQKANTGPLASEPNVDIGDTAAPSTVPSLAAKKSNKKSGAAQKKAKAARHRATAEAYLDDAFSTTVLSAAKVPQSKDINKLKQLAACKPSLEEAQQLLRTRLIDLLVWAQSKNIDIAEVAKSSCILQDKNGKFLSGPDQEKTIELCKEYKAYQDACNALAMAQVTERALAEAEAAQRMFGVASLATVSKASQKRKARRPSPTLPTPTSSGGLFASGFDFKVSDDAPKFDEMTPVAVPEKMEFSTTVFNKPSTAPEEVPTSPLKSKDVAVAESITVIPEADKVNEDVSIEQPAIVTPEADKDSNLVALGGISATWVDDTTPEKTKVSMPEFEDAPAEEPVIVTPEVDRDADTVTPGGTSVTQVDDMTSPEIEDAPIEEPVIVTPEADKEREDAPIEQSVIATPEADKDSETVAPDGTSATQMDDTTPEMTEVSPSASPTNQHAYPEDTSQALAEAVEAAFHFMNPPTTKVKATEDATISQRCRAMEIGIYNLDDYFTELGDSSPIKSSKVQVVTAFTKLSSQEREALDLGAVHVAHATTILVNKRLQHKIKLGSIKLVDFLGCIEFGENDEATHLGIAKAFEECAQKDAAAGVVDSRLLEVGREMGWGVKTV</sequence>
<feature type="region of interest" description="Disordered" evidence="1">
    <location>
        <begin position="248"/>
        <end position="323"/>
    </location>
</feature>
<keyword evidence="3" id="KW-1185">Reference proteome</keyword>
<evidence type="ECO:0000313" key="2">
    <source>
        <dbReference type="EMBL" id="KAJ4373317.1"/>
    </source>
</evidence>
<feature type="compositionally biased region" description="Low complexity" evidence="1">
    <location>
        <begin position="11"/>
        <end position="20"/>
    </location>
</feature>
<dbReference type="OrthoDB" id="10684197at2759"/>
<proteinExistence type="predicted"/>
<feature type="region of interest" description="Disordered" evidence="1">
    <location>
        <begin position="466"/>
        <end position="485"/>
    </location>
</feature>
<feature type="region of interest" description="Disordered" evidence="1">
    <location>
        <begin position="1"/>
        <end position="58"/>
    </location>
</feature>
<feature type="region of interest" description="Disordered" evidence="1">
    <location>
        <begin position="676"/>
        <end position="719"/>
    </location>
</feature>
<name>A0A9W8YC24_9PLEO</name>
<evidence type="ECO:0000256" key="1">
    <source>
        <dbReference type="SAM" id="MobiDB-lite"/>
    </source>
</evidence>
<organism evidence="2 3">
    <name type="scientific">Neocucurbitaria cava</name>
    <dbReference type="NCBI Taxonomy" id="798079"/>
    <lineage>
        <taxon>Eukaryota</taxon>
        <taxon>Fungi</taxon>
        <taxon>Dikarya</taxon>
        <taxon>Ascomycota</taxon>
        <taxon>Pezizomycotina</taxon>
        <taxon>Dothideomycetes</taxon>
        <taxon>Pleosporomycetidae</taxon>
        <taxon>Pleosporales</taxon>
        <taxon>Pleosporineae</taxon>
        <taxon>Cucurbitariaceae</taxon>
        <taxon>Neocucurbitaria</taxon>
    </lineage>
</organism>
<feature type="region of interest" description="Disordered" evidence="1">
    <location>
        <begin position="186"/>
        <end position="205"/>
    </location>
</feature>
<dbReference type="Proteomes" id="UP001140560">
    <property type="component" value="Unassembled WGS sequence"/>
</dbReference>
<reference evidence="2" key="1">
    <citation type="submission" date="2022-10" db="EMBL/GenBank/DDBJ databases">
        <title>Tapping the CABI collections for fungal endophytes: first genome assemblies for Collariella, Neodidymelliopsis, Ascochyta clinopodiicola, Didymella pomorum, Didymosphaeria variabile, Neocosmospora piperis and Neocucurbitaria cava.</title>
        <authorList>
            <person name="Hill R."/>
        </authorList>
    </citation>
    <scope>NUCLEOTIDE SEQUENCE</scope>
    <source>
        <strain evidence="2">IMI 356814</strain>
    </source>
</reference>
<feature type="compositionally biased region" description="Polar residues" evidence="1">
    <location>
        <begin position="692"/>
        <end position="719"/>
    </location>
</feature>
<accession>A0A9W8YC24</accession>
<dbReference type="EMBL" id="JAPEUY010000005">
    <property type="protein sequence ID" value="KAJ4373317.1"/>
    <property type="molecule type" value="Genomic_DNA"/>
</dbReference>